<gene>
    <name evidence="2" type="ORF">PHAVU_003G018400g</name>
</gene>
<proteinExistence type="predicted"/>
<dbReference type="Gramene" id="ESW25232">
    <property type="protein sequence ID" value="ESW25232"/>
    <property type="gene ID" value="PHAVU_003G018400g"/>
</dbReference>
<organism evidence="2 3">
    <name type="scientific">Phaseolus vulgaris</name>
    <name type="common">Kidney bean</name>
    <name type="synonym">French bean</name>
    <dbReference type="NCBI Taxonomy" id="3885"/>
    <lineage>
        <taxon>Eukaryota</taxon>
        <taxon>Viridiplantae</taxon>
        <taxon>Streptophyta</taxon>
        <taxon>Embryophyta</taxon>
        <taxon>Tracheophyta</taxon>
        <taxon>Spermatophyta</taxon>
        <taxon>Magnoliopsida</taxon>
        <taxon>eudicotyledons</taxon>
        <taxon>Gunneridae</taxon>
        <taxon>Pentapetalae</taxon>
        <taxon>rosids</taxon>
        <taxon>fabids</taxon>
        <taxon>Fabales</taxon>
        <taxon>Fabaceae</taxon>
        <taxon>Papilionoideae</taxon>
        <taxon>50 kb inversion clade</taxon>
        <taxon>NPAAA clade</taxon>
        <taxon>indigoferoid/millettioid clade</taxon>
        <taxon>Phaseoleae</taxon>
        <taxon>Phaseolus</taxon>
    </lineage>
</organism>
<reference evidence="3" key="1">
    <citation type="journal article" date="2014" name="Nat. Genet.">
        <title>A reference genome for common bean and genome-wide analysis of dual domestications.</title>
        <authorList>
            <person name="Schmutz J."/>
            <person name="McClean P.E."/>
            <person name="Mamidi S."/>
            <person name="Wu G.A."/>
            <person name="Cannon S.B."/>
            <person name="Grimwood J."/>
            <person name="Jenkins J."/>
            <person name="Shu S."/>
            <person name="Song Q."/>
            <person name="Chavarro C."/>
            <person name="Torres-Torres M."/>
            <person name="Geffroy V."/>
            <person name="Moghaddam S.M."/>
            <person name="Gao D."/>
            <person name="Abernathy B."/>
            <person name="Barry K."/>
            <person name="Blair M."/>
            <person name="Brick M.A."/>
            <person name="Chovatia M."/>
            <person name="Gepts P."/>
            <person name="Goodstein D.M."/>
            <person name="Gonzales M."/>
            <person name="Hellsten U."/>
            <person name="Hyten D.L."/>
            <person name="Jia G."/>
            <person name="Kelly J.D."/>
            <person name="Kudrna D."/>
            <person name="Lee R."/>
            <person name="Richard M.M."/>
            <person name="Miklas P.N."/>
            <person name="Osorno J.M."/>
            <person name="Rodrigues J."/>
            <person name="Thareau V."/>
            <person name="Urrea C.A."/>
            <person name="Wang M."/>
            <person name="Yu Y."/>
            <person name="Zhang M."/>
            <person name="Wing R.A."/>
            <person name="Cregan P.B."/>
            <person name="Rokhsar D.S."/>
            <person name="Jackson S.A."/>
        </authorList>
    </citation>
    <scope>NUCLEOTIDE SEQUENCE [LARGE SCALE GENOMIC DNA]</scope>
    <source>
        <strain evidence="3">cv. G19833</strain>
    </source>
</reference>
<dbReference type="Proteomes" id="UP000000226">
    <property type="component" value="Chromosome 3"/>
</dbReference>
<dbReference type="AlphaFoldDB" id="V7C4Z4"/>
<evidence type="ECO:0000256" key="1">
    <source>
        <dbReference type="SAM" id="SignalP"/>
    </source>
</evidence>
<feature type="signal peptide" evidence="1">
    <location>
        <begin position="1"/>
        <end position="19"/>
    </location>
</feature>
<evidence type="ECO:0000313" key="2">
    <source>
        <dbReference type="EMBL" id="ESW25232.1"/>
    </source>
</evidence>
<protein>
    <submittedName>
        <fullName evidence="2">Uncharacterized protein</fullName>
    </submittedName>
</protein>
<name>V7C4Z4_PHAVU</name>
<feature type="chain" id="PRO_5004757395" evidence="1">
    <location>
        <begin position="20"/>
        <end position="174"/>
    </location>
</feature>
<evidence type="ECO:0000313" key="3">
    <source>
        <dbReference type="Proteomes" id="UP000000226"/>
    </source>
</evidence>
<sequence length="174" mass="18681">MSKGSLKLVFFFLIIVMEAFHGLSFSNIPMENGGMVDSSQCFTDKNCVPFVPFMKCGGAGVFCRDGACVCKQKSLSFSRIPMEKGGMVDSSQCFTDKDCVPFVPFMKCGAGVFCRDGACACKQTSLSFSKMPMEKGGMVDSSQCFTDKDCAPFVPFMKCGGAGAFCRDGACVCK</sequence>
<dbReference type="EMBL" id="CM002290">
    <property type="protein sequence ID" value="ESW25232.1"/>
    <property type="molecule type" value="Genomic_DNA"/>
</dbReference>
<dbReference type="OMA" id="FVPFMKC"/>
<keyword evidence="3" id="KW-1185">Reference proteome</keyword>
<accession>V7C4Z4</accession>
<dbReference type="OrthoDB" id="1436649at2759"/>
<keyword evidence="1" id="KW-0732">Signal</keyword>